<dbReference type="Pfam" id="PF09299">
    <property type="entry name" value="Mu-transpos_C"/>
    <property type="match status" value="1"/>
</dbReference>
<evidence type="ECO:0000256" key="4">
    <source>
        <dbReference type="ARBA" id="ARBA00022759"/>
    </source>
</evidence>
<dbReference type="SUPFAM" id="SSF53098">
    <property type="entry name" value="Ribonuclease H-like"/>
    <property type="match status" value="1"/>
</dbReference>
<evidence type="ECO:0000313" key="10">
    <source>
        <dbReference type="Proteomes" id="UP000248689"/>
    </source>
</evidence>
<accession>A0A328BWD0</accession>
<evidence type="ECO:0000259" key="8">
    <source>
        <dbReference type="PROSITE" id="PS51702"/>
    </source>
</evidence>
<dbReference type="EMBL" id="PTPX01000020">
    <property type="protein sequence ID" value="RAL17935.1"/>
    <property type="molecule type" value="Genomic_DNA"/>
</dbReference>
<proteinExistence type="predicted"/>
<dbReference type="RefSeq" id="WP_111750851.1">
    <property type="nucleotide sequence ID" value="NZ_PTPX01000020.1"/>
</dbReference>
<keyword evidence="6" id="KW-0695">RNA-directed DNA polymerase</keyword>
<evidence type="ECO:0000256" key="1">
    <source>
        <dbReference type="ARBA" id="ARBA00022679"/>
    </source>
</evidence>
<keyword evidence="2" id="KW-0548">Nucleotidyltransferase</keyword>
<dbReference type="Pfam" id="PF02316">
    <property type="entry name" value="HTH_Tnp_Mu_1"/>
    <property type="match status" value="1"/>
</dbReference>
<gene>
    <name evidence="9" type="ORF">C5N92_10775</name>
</gene>
<evidence type="ECO:0000259" key="7">
    <source>
        <dbReference type="PROSITE" id="PS50994"/>
    </source>
</evidence>
<dbReference type="GO" id="GO:0016787">
    <property type="term" value="F:hydrolase activity"/>
    <property type="evidence" value="ECO:0007669"/>
    <property type="project" value="UniProtKB-KW"/>
</dbReference>
<dbReference type="InterPro" id="IPR001584">
    <property type="entry name" value="Integrase_cat-core"/>
</dbReference>
<keyword evidence="10" id="KW-1185">Reference proteome</keyword>
<evidence type="ECO:0000313" key="9">
    <source>
        <dbReference type="EMBL" id="RAL17935.1"/>
    </source>
</evidence>
<dbReference type="GO" id="GO:0003677">
    <property type="term" value="F:DNA binding"/>
    <property type="evidence" value="ECO:0007669"/>
    <property type="project" value="InterPro"/>
</dbReference>
<keyword evidence="4" id="KW-0255">Endonuclease</keyword>
<dbReference type="Proteomes" id="UP000248689">
    <property type="component" value="Unassembled WGS sequence"/>
</dbReference>
<dbReference type="PANTHER" id="PTHR41694">
    <property type="entry name" value="ENDOGENOUS RETROVIRUS GROUP K MEMBER POL PROTEIN"/>
    <property type="match status" value="1"/>
</dbReference>
<dbReference type="InterPro" id="IPR003314">
    <property type="entry name" value="Mu-type_HTH"/>
</dbReference>
<evidence type="ECO:0000256" key="5">
    <source>
        <dbReference type="ARBA" id="ARBA00022801"/>
    </source>
</evidence>
<sequence>MSELSLKTHYSVAELLSFKLSSLPSAHKNVLEKAKRENWIAQKRKSKGGGLEYELISMPEAVQTEIRSRFAVAVVESKPKKLPAVKADVDLANLTTKQREIADARMVLIQYVLELEGSMSRIKAVTYLCNLAKEGNLPSHLNQLVDIANAKKSASRTLSVRTLNQWVIDYCKAENAEQRLKLLAPQVRQEVKPEEIWWLTSFLGVYRQKNGICLSEAYRAFETEWVERYSENPTLLGALPSLSKVQRAMAKLPLYVKEYGRRTGSHYKTLLSYVKRDWSALRANDVWIGDGHAMKLKVAHPIHGKPFTPELTLIIDGAGRKVVGWSMALAENAFAVADALRHAISTHGVPAIYYSDNGGGEKNKFLDAEITGMLPRLGIRHETGIAGNPQGRGIIERLNKTLGLFIARQFETYYGSGADPETVRKVLYGVNSLANAKGSELTPIQKKAQGKLPSWQQLLDVVQQAVDWYNNEHVHSEIRSTPANKYQQLLHDEDVVMLTEIELRDMSRPEFIRIPQRGWISWNSNNYFNLKLLDFDGEELVIGIDIHNAESIQVRTKEGRFVCDAVWNGNTKEAFPVAMVEQQRKARHKRRASLKEQQLADIHAELTPVVTIEHKPDFSLLATKKPKKEPVPIFFTQADRDEYEKKLAVGG</sequence>
<dbReference type="OrthoDB" id="5676324at2"/>
<protein>
    <submittedName>
        <fullName evidence="9">Transposase</fullName>
    </submittedName>
</protein>
<dbReference type="Gene3D" id="1.10.10.10">
    <property type="entry name" value="Winged helix-like DNA-binding domain superfamily/Winged helix DNA-binding domain"/>
    <property type="match status" value="1"/>
</dbReference>
<keyword evidence="5" id="KW-0378">Hydrolase</keyword>
<feature type="domain" description="HTH Mu-type" evidence="8">
    <location>
        <begin position="8"/>
        <end position="74"/>
    </location>
</feature>
<dbReference type="PROSITE" id="PS51702">
    <property type="entry name" value="HTH_MU"/>
    <property type="match status" value="1"/>
</dbReference>
<dbReference type="InterPro" id="IPR009061">
    <property type="entry name" value="DNA-bd_dom_put_sf"/>
</dbReference>
<dbReference type="GO" id="GO:0035613">
    <property type="term" value="F:RNA stem-loop binding"/>
    <property type="evidence" value="ECO:0007669"/>
    <property type="project" value="TreeGrafter"/>
</dbReference>
<dbReference type="Gene3D" id="3.30.420.10">
    <property type="entry name" value="Ribonuclease H-like superfamily/Ribonuclease H"/>
    <property type="match status" value="1"/>
</dbReference>
<comment type="caution">
    <text evidence="9">The sequence shown here is derived from an EMBL/GenBank/DDBJ whole genome shotgun (WGS) entry which is preliminary data.</text>
</comment>
<organism evidence="9 10">
    <name type="scientific">Glaesserella australis</name>
    <dbReference type="NCBI Taxonomy" id="2094024"/>
    <lineage>
        <taxon>Bacteria</taxon>
        <taxon>Pseudomonadati</taxon>
        <taxon>Pseudomonadota</taxon>
        <taxon>Gammaproteobacteria</taxon>
        <taxon>Pasteurellales</taxon>
        <taxon>Pasteurellaceae</taxon>
        <taxon>Glaesserella</taxon>
    </lineage>
</organism>
<dbReference type="InterPro" id="IPR015378">
    <property type="entry name" value="Transposase-like_Mu_C"/>
</dbReference>
<dbReference type="SUPFAM" id="SSF46955">
    <property type="entry name" value="Putative DNA-binding domain"/>
    <property type="match status" value="1"/>
</dbReference>
<dbReference type="SUPFAM" id="SSF50610">
    <property type="entry name" value="mu transposase, C-terminal domain"/>
    <property type="match status" value="1"/>
</dbReference>
<name>A0A328BWD0_9PAST</name>
<evidence type="ECO:0000256" key="3">
    <source>
        <dbReference type="ARBA" id="ARBA00022722"/>
    </source>
</evidence>
<evidence type="ECO:0000256" key="6">
    <source>
        <dbReference type="ARBA" id="ARBA00022918"/>
    </source>
</evidence>
<keyword evidence="1" id="KW-0808">Transferase</keyword>
<dbReference type="InterPro" id="IPR036388">
    <property type="entry name" value="WH-like_DNA-bd_sf"/>
</dbReference>
<evidence type="ECO:0000256" key="2">
    <source>
        <dbReference type="ARBA" id="ARBA00022695"/>
    </source>
</evidence>
<dbReference type="InterPro" id="IPR009004">
    <property type="entry name" value="Transposase_Mu_C"/>
</dbReference>
<feature type="domain" description="Integrase catalytic" evidence="7">
    <location>
        <begin position="279"/>
        <end position="451"/>
    </location>
</feature>
<dbReference type="GO" id="GO:0015074">
    <property type="term" value="P:DNA integration"/>
    <property type="evidence" value="ECO:0007669"/>
    <property type="project" value="InterPro"/>
</dbReference>
<dbReference type="PROSITE" id="PS50994">
    <property type="entry name" value="INTEGRASE"/>
    <property type="match status" value="1"/>
</dbReference>
<dbReference type="InterPro" id="IPR036397">
    <property type="entry name" value="RNaseH_sf"/>
</dbReference>
<reference evidence="10" key="1">
    <citation type="submission" date="2018-02" db="EMBL/GenBank/DDBJ databases">
        <title>Glaesserella australis sp. nov., isolated from the lungs of pigs.</title>
        <authorList>
            <person name="Turni C."/>
            <person name="Christensen H."/>
        </authorList>
    </citation>
    <scope>NUCLEOTIDE SEQUENCE [LARGE SCALE GENOMIC DNA]</scope>
    <source>
        <strain evidence="10">HS4635</strain>
    </source>
</reference>
<dbReference type="GO" id="GO:0003964">
    <property type="term" value="F:RNA-directed DNA polymerase activity"/>
    <property type="evidence" value="ECO:0007669"/>
    <property type="project" value="UniProtKB-KW"/>
</dbReference>
<dbReference type="PANTHER" id="PTHR41694:SF3">
    <property type="entry name" value="RNA-DIRECTED DNA POLYMERASE-RELATED"/>
    <property type="match status" value="1"/>
</dbReference>
<dbReference type="InterPro" id="IPR012337">
    <property type="entry name" value="RNaseH-like_sf"/>
</dbReference>
<dbReference type="GO" id="GO:0004519">
    <property type="term" value="F:endonuclease activity"/>
    <property type="evidence" value="ECO:0007669"/>
    <property type="project" value="UniProtKB-KW"/>
</dbReference>
<keyword evidence="3" id="KW-0540">Nuclease</keyword>
<dbReference type="AlphaFoldDB" id="A0A328BWD0"/>